<proteinExistence type="predicted"/>
<name>A0A0E0BGG8_9ORYZ</name>
<dbReference type="Proteomes" id="UP000026961">
    <property type="component" value="Chromosome 11"/>
</dbReference>
<dbReference type="HOGENOM" id="CLU_2889454_0_0_1"/>
<dbReference type="Gramene" id="OGLUM11G05900.1">
    <property type="protein sequence ID" value="OGLUM11G05900.1"/>
    <property type="gene ID" value="OGLUM11G05900"/>
</dbReference>
<accession>A0A0E0BGG8</accession>
<reference evidence="1" key="2">
    <citation type="submission" date="2018-05" db="EMBL/GenBank/DDBJ databases">
        <title>OgluRS3 (Oryza glumaepatula Reference Sequence Version 3).</title>
        <authorList>
            <person name="Zhang J."/>
            <person name="Kudrna D."/>
            <person name="Lee S."/>
            <person name="Talag J."/>
            <person name="Welchert J."/>
            <person name="Wing R.A."/>
        </authorList>
    </citation>
    <scope>NUCLEOTIDE SEQUENCE [LARGE SCALE GENOMIC DNA]</scope>
</reference>
<evidence type="ECO:0000313" key="1">
    <source>
        <dbReference type="EnsemblPlants" id="OGLUM11G05900.1"/>
    </source>
</evidence>
<organism evidence="1">
    <name type="scientific">Oryza glumipatula</name>
    <dbReference type="NCBI Taxonomy" id="40148"/>
    <lineage>
        <taxon>Eukaryota</taxon>
        <taxon>Viridiplantae</taxon>
        <taxon>Streptophyta</taxon>
        <taxon>Embryophyta</taxon>
        <taxon>Tracheophyta</taxon>
        <taxon>Spermatophyta</taxon>
        <taxon>Magnoliopsida</taxon>
        <taxon>Liliopsida</taxon>
        <taxon>Poales</taxon>
        <taxon>Poaceae</taxon>
        <taxon>BOP clade</taxon>
        <taxon>Oryzoideae</taxon>
        <taxon>Oryzeae</taxon>
        <taxon>Oryzinae</taxon>
        <taxon>Oryza</taxon>
    </lineage>
</organism>
<sequence length="63" mass="7111">MAWADEDGGDGGFDVLQSQNILQDLNLLSNQKNFNELFVDEPGWPPRFTGWVSMEEPPPEHHG</sequence>
<evidence type="ECO:0000313" key="2">
    <source>
        <dbReference type="Proteomes" id="UP000026961"/>
    </source>
</evidence>
<reference evidence="1" key="1">
    <citation type="submission" date="2015-04" db="UniProtKB">
        <authorList>
            <consortium name="EnsemblPlants"/>
        </authorList>
    </citation>
    <scope>IDENTIFICATION</scope>
</reference>
<dbReference type="EnsemblPlants" id="OGLUM11G05900.1">
    <property type="protein sequence ID" value="OGLUM11G05900.1"/>
    <property type="gene ID" value="OGLUM11G05900"/>
</dbReference>
<keyword evidence="2" id="KW-1185">Reference proteome</keyword>
<protein>
    <submittedName>
        <fullName evidence="1">Uncharacterized protein</fullName>
    </submittedName>
</protein>
<dbReference type="AlphaFoldDB" id="A0A0E0BGG8"/>